<evidence type="ECO:0000313" key="1">
    <source>
        <dbReference type="EMBL" id="OOM62209.1"/>
    </source>
</evidence>
<sequence>MFWNKVEKREVTDGFDWTAWIKSEDYMSENALKQQDYLSALNILGNSIAKLPILVKQTTERGEIEATNYYLWDLLRIRPNSNMNSFECMKSLIMLYKNNGMAGLYIDRDFKGKVKNIYPVRIDSFDIDDVGLIKSSKDNKVLVNFTCVDVQGYCFDKDIVILRDNSLDGIHSKATKSLIKDTITTNLKAQAYQNSLFSNGLTSKIIVQLSSDIKEEKEMKKMQDKFDRLYKAKSGIFTVPAGYNVQSLNMDLASSQFAELKLLGKKDIANAVGIPFSLLDVGSLTEQENISYLTNTISPIITALEQEFDYKLLGLDRKKGYKIRFNVNSMLRVSAETQKNIIIDYVKNGIYSLEYARTLLGVDYNFENETVTLPSGQILLKDLINGKATWQKDNNSNDEGGDSNNGK</sequence>
<dbReference type="Proteomes" id="UP000190973">
    <property type="component" value="Unassembled WGS sequence"/>
</dbReference>
<dbReference type="EMBL" id="LZZI01000026">
    <property type="protein sequence ID" value="OOM62209.1"/>
    <property type="molecule type" value="Genomic_DNA"/>
</dbReference>
<dbReference type="Pfam" id="PF04860">
    <property type="entry name" value="Phage_portal"/>
    <property type="match status" value="1"/>
</dbReference>
<evidence type="ECO:0000313" key="2">
    <source>
        <dbReference type="Proteomes" id="UP000190973"/>
    </source>
</evidence>
<proteinExistence type="predicted"/>
<comment type="caution">
    <text evidence="1">The sequence shown here is derived from an EMBL/GenBank/DDBJ whole genome shotgun (WGS) entry which is preliminary data.</text>
</comment>
<dbReference type="InterPro" id="IPR006944">
    <property type="entry name" value="Phage/GTA_portal"/>
</dbReference>
<dbReference type="RefSeq" id="WP_077838543.1">
    <property type="nucleotide sequence ID" value="NZ_JABTAE010000001.1"/>
</dbReference>
<protein>
    <submittedName>
        <fullName evidence="1">Phage portal protein</fullName>
    </submittedName>
</protein>
<gene>
    <name evidence="1" type="ORF">CLBCK_19120</name>
</gene>
<name>A0A1S8S9X6_CLOBE</name>
<dbReference type="InterPro" id="IPR006427">
    <property type="entry name" value="Portal_HK97"/>
</dbReference>
<reference evidence="1 2" key="1">
    <citation type="submission" date="2016-05" db="EMBL/GenBank/DDBJ databases">
        <title>Microbial solvent formation.</title>
        <authorList>
            <person name="Poehlein A."/>
            <person name="Montoya Solano J.D."/>
            <person name="Flitsch S."/>
            <person name="Krabben P."/>
            <person name="Duerre P."/>
            <person name="Daniel R."/>
        </authorList>
    </citation>
    <scope>NUCLEOTIDE SEQUENCE [LARGE SCALE GENOMIC DNA]</scope>
    <source>
        <strain evidence="1 2">DSM 53</strain>
    </source>
</reference>
<dbReference type="AlphaFoldDB" id="A0A1S8S9X6"/>
<accession>A0A1S8S9X6</accession>
<dbReference type="NCBIfam" id="TIGR01537">
    <property type="entry name" value="portal_HK97"/>
    <property type="match status" value="1"/>
</dbReference>
<organism evidence="1 2">
    <name type="scientific">Clostridium beijerinckii</name>
    <name type="common">Clostridium MP</name>
    <dbReference type="NCBI Taxonomy" id="1520"/>
    <lineage>
        <taxon>Bacteria</taxon>
        <taxon>Bacillati</taxon>
        <taxon>Bacillota</taxon>
        <taxon>Clostridia</taxon>
        <taxon>Eubacteriales</taxon>
        <taxon>Clostridiaceae</taxon>
        <taxon>Clostridium</taxon>
    </lineage>
</organism>